<reference evidence="4 5" key="1">
    <citation type="journal article" date="2005" name="Nucleic Acids Res.">
        <title>Genomic blueprint of Hahella chejuensis, a marine microbe producing an algicidal agent.</title>
        <authorList>
            <person name="Jeong H."/>
            <person name="Yim J.H."/>
            <person name="Lee C."/>
            <person name="Choi S.-H."/>
            <person name="Park Y.K."/>
            <person name="Yoon S.H."/>
            <person name="Hur C.-G."/>
            <person name="Kang H.-Y."/>
            <person name="Kim D."/>
            <person name="Lee H.H."/>
            <person name="Park K.H."/>
            <person name="Park S.-H."/>
            <person name="Park H.-S."/>
            <person name="Lee H.K."/>
            <person name="Oh T.K."/>
            <person name="Kim J.F."/>
        </authorList>
    </citation>
    <scope>NUCLEOTIDE SEQUENCE [LARGE SCALE GENOMIC DNA]</scope>
    <source>
        <strain evidence="4 5">KCTC 2396</strain>
    </source>
</reference>
<dbReference type="InterPro" id="IPR009715">
    <property type="entry name" value="RtcR"/>
</dbReference>
<evidence type="ECO:0000313" key="4">
    <source>
        <dbReference type="EMBL" id="ABC28544.1"/>
    </source>
</evidence>
<dbReference type="Proteomes" id="UP000000238">
    <property type="component" value="Chromosome"/>
</dbReference>
<accession>Q2SLD0</accession>
<evidence type="ECO:0000256" key="1">
    <source>
        <dbReference type="ARBA" id="ARBA00022741"/>
    </source>
</evidence>
<dbReference type="RefSeq" id="WP_011395616.1">
    <property type="nucleotide sequence ID" value="NC_007645.1"/>
</dbReference>
<feature type="domain" description="Sigma-54 factor interaction" evidence="3">
    <location>
        <begin position="188"/>
        <end position="426"/>
    </location>
</feature>
<dbReference type="HOGENOM" id="CLU_039506_0_0_6"/>
<keyword evidence="2" id="KW-0067">ATP-binding</keyword>
<dbReference type="NCBIfam" id="NF038308">
    <property type="entry name" value="RNA_repair_RtcR"/>
    <property type="match status" value="1"/>
</dbReference>
<dbReference type="KEGG" id="hch:HCH_01696"/>
<evidence type="ECO:0000313" key="5">
    <source>
        <dbReference type="Proteomes" id="UP000000238"/>
    </source>
</evidence>
<keyword evidence="1" id="KW-0547">Nucleotide-binding</keyword>
<dbReference type="CDD" id="cd00009">
    <property type="entry name" value="AAA"/>
    <property type="match status" value="1"/>
</dbReference>
<evidence type="ECO:0000259" key="3">
    <source>
        <dbReference type="PROSITE" id="PS50045"/>
    </source>
</evidence>
<dbReference type="SMART" id="SM00382">
    <property type="entry name" value="AAA"/>
    <property type="match status" value="1"/>
</dbReference>
<dbReference type="PIRSF" id="PIRSF037354">
    <property type="entry name" value="Txn_actvtr_RtcR"/>
    <property type="match status" value="1"/>
</dbReference>
<dbReference type="EMBL" id="CP000155">
    <property type="protein sequence ID" value="ABC28544.1"/>
    <property type="molecule type" value="Genomic_DNA"/>
</dbReference>
<dbReference type="InterPro" id="IPR058031">
    <property type="entry name" value="AAA_lid_NorR"/>
</dbReference>
<dbReference type="STRING" id="349521.HCH_01696"/>
<dbReference type="eggNOG" id="COG4650">
    <property type="taxonomic scope" value="Bacteria"/>
</dbReference>
<dbReference type="PROSITE" id="PS00676">
    <property type="entry name" value="SIGMA54_INTERACT_2"/>
    <property type="match status" value="1"/>
</dbReference>
<dbReference type="InterPro" id="IPR017183">
    <property type="entry name" value="Sigma54_dep_tscrpt_act_RtcR"/>
</dbReference>
<dbReference type="InterPro" id="IPR027417">
    <property type="entry name" value="P-loop_NTPase"/>
</dbReference>
<dbReference type="OrthoDB" id="9804019at2"/>
<dbReference type="GO" id="GO:0003700">
    <property type="term" value="F:DNA-binding transcription factor activity"/>
    <property type="evidence" value="ECO:0007669"/>
    <property type="project" value="InterPro"/>
</dbReference>
<dbReference type="PANTHER" id="PTHR32071">
    <property type="entry name" value="TRANSCRIPTIONAL REGULATORY PROTEIN"/>
    <property type="match status" value="1"/>
</dbReference>
<organism evidence="4 5">
    <name type="scientific">Hahella chejuensis (strain KCTC 2396)</name>
    <dbReference type="NCBI Taxonomy" id="349521"/>
    <lineage>
        <taxon>Bacteria</taxon>
        <taxon>Pseudomonadati</taxon>
        <taxon>Pseudomonadota</taxon>
        <taxon>Gammaproteobacteria</taxon>
        <taxon>Oceanospirillales</taxon>
        <taxon>Hahellaceae</taxon>
        <taxon>Hahella</taxon>
    </lineage>
</organism>
<dbReference type="SUPFAM" id="SSF52540">
    <property type="entry name" value="P-loop containing nucleoside triphosphate hydrolases"/>
    <property type="match status" value="1"/>
</dbReference>
<sequence length="544" mass="62513">MNRKNIVLSILGTTLDVVSKRRGKFEKRWERWRPNVSIAQRPEHFPVDELHLLSSRKDMALAEEVAGDVKVISPDTQIAIHEVNFSSPWELEVTYLQLRDFLSDFRFDPSANYFFHITTGSHIQQIVIFLLHESRLFPGKLLQTAPPKEGATEPGHQIIDLDLSKYDAIAERFRKDHLEGEDFLKSGIQTRNPAFNRMIQQIELVAQRSIAPMLITGPTGAGKSHIARRIYELKKKRNLVSGDFVETNCATLVGDNAMSTLFGHKKGAFTGAVDKRDGLLKRADKGMVFLDEVGELGLDEQAMLLRAIEDKCFLPMGADLEEKSDFQLIAGTNKDLRKEVREGRFREDLFARINLWTYRLPGLAERKQDVEPNIEYELDRFERNHGERVTFNKEARARYLEFALSPEALWPANFRDLNASIVRMATLADKGRIKTDHVDEELQRLRYLWSHAESPTMASSLSLDDFLAQYLDLEQLEHVDYIEKVQLKAVIEVCRNCRDGAEAGRTIYNASRLRKKQTNDSHRLRQYLAKYGLHFDSIRQVNSV</sequence>
<dbReference type="Pfam" id="PF00158">
    <property type="entry name" value="Sigma54_activat"/>
    <property type="match status" value="1"/>
</dbReference>
<protein>
    <submittedName>
        <fullName evidence="4">Sigma54-dependent transcription regulator RtcR</fullName>
    </submittedName>
</protein>
<dbReference type="Pfam" id="PF25601">
    <property type="entry name" value="AAA_lid_14"/>
    <property type="match status" value="1"/>
</dbReference>
<dbReference type="PANTHER" id="PTHR32071:SF14">
    <property type="entry name" value="TRANSCRIPTIONAL REGULATORY PROTEIN RTCR"/>
    <property type="match status" value="1"/>
</dbReference>
<evidence type="ECO:0000256" key="2">
    <source>
        <dbReference type="ARBA" id="ARBA00022840"/>
    </source>
</evidence>
<dbReference type="Gene3D" id="3.40.50.300">
    <property type="entry name" value="P-loop containing nucleotide triphosphate hydrolases"/>
    <property type="match status" value="1"/>
</dbReference>
<dbReference type="InterPro" id="IPR002078">
    <property type="entry name" value="Sigma_54_int"/>
</dbReference>
<dbReference type="Pfam" id="PF06956">
    <property type="entry name" value="RtcR"/>
    <property type="match status" value="1"/>
</dbReference>
<dbReference type="AlphaFoldDB" id="Q2SLD0"/>
<keyword evidence="5" id="KW-1185">Reference proteome</keyword>
<dbReference type="GO" id="GO:0005524">
    <property type="term" value="F:ATP binding"/>
    <property type="evidence" value="ECO:0007669"/>
    <property type="project" value="UniProtKB-KW"/>
</dbReference>
<dbReference type="PROSITE" id="PS50045">
    <property type="entry name" value="SIGMA54_INTERACT_4"/>
    <property type="match status" value="1"/>
</dbReference>
<dbReference type="InterPro" id="IPR003593">
    <property type="entry name" value="AAA+_ATPase"/>
</dbReference>
<name>Q2SLD0_HAHCH</name>
<gene>
    <name evidence="4" type="ordered locus">HCH_01696</name>
</gene>
<dbReference type="InterPro" id="IPR025943">
    <property type="entry name" value="Sigma_54_int_dom_ATP-bd_2"/>
</dbReference>
<dbReference type="Gene3D" id="1.10.8.60">
    <property type="match status" value="1"/>
</dbReference>
<proteinExistence type="predicted"/>